<evidence type="ECO:0000256" key="1">
    <source>
        <dbReference type="SAM" id="MobiDB-lite"/>
    </source>
</evidence>
<proteinExistence type="predicted"/>
<dbReference type="Proteomes" id="UP001066327">
    <property type="component" value="Unassembled WGS sequence"/>
</dbReference>
<organism evidence="3 5">
    <name type="scientific">Rhodococcus opacus</name>
    <name type="common">Nocardia opaca</name>
    <dbReference type="NCBI Taxonomy" id="37919"/>
    <lineage>
        <taxon>Bacteria</taxon>
        <taxon>Bacillati</taxon>
        <taxon>Actinomycetota</taxon>
        <taxon>Actinomycetes</taxon>
        <taxon>Mycobacteriales</taxon>
        <taxon>Nocardiaceae</taxon>
        <taxon>Rhodococcus</taxon>
    </lineage>
</organism>
<dbReference type="AlphaFoldDB" id="A0AAX3YRR1"/>
<geneLocation type="plasmid" evidence="3 5">
    <name>pRho-VOC14-C342</name>
</geneLocation>
<dbReference type="EMBL" id="CP130954">
    <property type="protein sequence ID" value="WLF51179.1"/>
    <property type="molecule type" value="Genomic_DNA"/>
</dbReference>
<sequence length="469" mass="52376">MCDGINDPAGPRRCPSQRGERRREYRRAMYAAQKAAAIIDPTGPDPDDAAPPGECTAERIAAARRAVDDAYAAYTADPTTESVRRYEAAVRSAGSLVATEVDAEIATRLDPTELERIDAARSHVRELLAQQIAEKRAVEQEIHDMTRQLRWLGPEERVERLTLIQAKTADFNARTDSIRAATVEVDNLELRRGAAEGRIAAEVLGRYRDYGTVVPEVHPMSTSRAQALTAEAANAFPSAWMRDSSASTRLLVKESKARAYYQHKSMVRISDNTDYDYSDDPDSEQTWTTRKAMPPAPEKAPVERMRELDWPDGTNPKWVAVRDPETRRWAWKLRMTNNGLAVMSELRVPTAAAGPDESRRIAIHEMSHRMEAINPRIGPACISFRDRRTSNPDGTLHPKQRYAKTEVVRPDEFVDVYVGKDYKSTVHSEVMSMGMESVFGGSHGGLQGHHGYRADPEHRNLILGLCATA</sequence>
<reference evidence="3" key="2">
    <citation type="submission" date="2023-07" db="EMBL/GenBank/DDBJ databases">
        <title>Genomic analysis of Rhodococcus opacus VOC-14 with glycol ethers degradation activity.</title>
        <authorList>
            <person name="Narkevich D.A."/>
            <person name="Hlushen A.M."/>
            <person name="Akhremchuk A.E."/>
            <person name="Sikolenko M.A."/>
            <person name="Valentovich L.N."/>
        </authorList>
    </citation>
    <scope>NUCLEOTIDE SEQUENCE</scope>
    <source>
        <strain evidence="3">VOC-14</strain>
        <plasmid evidence="3">pRho-VOC14-C342</plasmid>
    </source>
</reference>
<dbReference type="RefSeq" id="WP_269592624.1">
    <property type="nucleotide sequence ID" value="NZ_CP130954.1"/>
</dbReference>
<evidence type="ECO:0000313" key="3">
    <source>
        <dbReference type="EMBL" id="WLF51179.1"/>
    </source>
</evidence>
<feature type="compositionally biased region" description="Acidic residues" evidence="1">
    <location>
        <begin position="273"/>
        <end position="283"/>
    </location>
</feature>
<name>A0AAX3YRR1_RHOOP</name>
<reference evidence="2" key="1">
    <citation type="submission" date="2022-12" db="EMBL/GenBank/DDBJ databases">
        <authorList>
            <person name="Krivoruchko A.V."/>
            <person name="Elkin A."/>
        </authorList>
    </citation>
    <scope>NUCLEOTIDE SEQUENCE</scope>
    <source>
        <strain evidence="2">IEGM 249</strain>
    </source>
</reference>
<evidence type="ECO:0000313" key="2">
    <source>
        <dbReference type="EMBL" id="MCZ4589663.1"/>
    </source>
</evidence>
<accession>A0AAX3YRR1</accession>
<dbReference type="Proteomes" id="UP001231166">
    <property type="component" value="Plasmid pRho-VOC14-C342"/>
</dbReference>
<gene>
    <name evidence="2" type="ORF">O4328_39525</name>
    <name evidence="3" type="ORF">Q5707_38100</name>
</gene>
<evidence type="ECO:0000313" key="5">
    <source>
        <dbReference type="Proteomes" id="UP001231166"/>
    </source>
</evidence>
<evidence type="ECO:0000313" key="4">
    <source>
        <dbReference type="Proteomes" id="UP001066327"/>
    </source>
</evidence>
<keyword evidence="4" id="KW-1185">Reference proteome</keyword>
<keyword evidence="3" id="KW-0614">Plasmid</keyword>
<feature type="region of interest" description="Disordered" evidence="1">
    <location>
        <begin position="272"/>
        <end position="301"/>
    </location>
</feature>
<protein>
    <submittedName>
        <fullName evidence="3">Uncharacterized protein</fullName>
    </submittedName>
</protein>
<dbReference type="EMBL" id="JAPWIS010000034">
    <property type="protein sequence ID" value="MCZ4589663.1"/>
    <property type="molecule type" value="Genomic_DNA"/>
</dbReference>
<feature type="region of interest" description="Disordered" evidence="1">
    <location>
        <begin position="1"/>
        <end position="24"/>
    </location>
</feature>